<comment type="caution">
    <text evidence="5">The sequence shown here is derived from an EMBL/GenBank/DDBJ whole genome shotgun (WGS) entry which is preliminary data.</text>
</comment>
<evidence type="ECO:0000313" key="5">
    <source>
        <dbReference type="EMBL" id="GGP07833.1"/>
    </source>
</evidence>
<dbReference type="Pfam" id="PF13412">
    <property type="entry name" value="HTH_24"/>
    <property type="match status" value="1"/>
</dbReference>
<feature type="domain" description="HTH asnC-type" evidence="4">
    <location>
        <begin position="1"/>
        <end position="62"/>
    </location>
</feature>
<dbReference type="InterPro" id="IPR000485">
    <property type="entry name" value="AsnC-type_HTH_dom"/>
</dbReference>
<proteinExistence type="predicted"/>
<evidence type="ECO:0000259" key="4">
    <source>
        <dbReference type="PROSITE" id="PS50956"/>
    </source>
</evidence>
<dbReference type="SMART" id="SM00344">
    <property type="entry name" value="HTH_ASNC"/>
    <property type="match status" value="1"/>
</dbReference>
<dbReference type="InterPro" id="IPR036390">
    <property type="entry name" value="WH_DNA-bd_sf"/>
</dbReference>
<keyword evidence="3" id="KW-0804">Transcription</keyword>
<dbReference type="Proteomes" id="UP000641206">
    <property type="component" value="Unassembled WGS sequence"/>
</dbReference>
<dbReference type="PANTHER" id="PTHR30154">
    <property type="entry name" value="LEUCINE-RESPONSIVE REGULATORY PROTEIN"/>
    <property type="match status" value="1"/>
</dbReference>
<gene>
    <name evidence="5" type="ORF">GCM10011346_05490</name>
</gene>
<accession>A0ABQ2NPZ6</accession>
<organism evidence="5 6">
    <name type="scientific">Oceanobacillus neutriphilus</name>
    <dbReference type="NCBI Taxonomy" id="531815"/>
    <lineage>
        <taxon>Bacteria</taxon>
        <taxon>Bacillati</taxon>
        <taxon>Bacillota</taxon>
        <taxon>Bacilli</taxon>
        <taxon>Bacillales</taxon>
        <taxon>Bacillaceae</taxon>
        <taxon>Oceanobacillus</taxon>
    </lineage>
</organism>
<dbReference type="InterPro" id="IPR019888">
    <property type="entry name" value="Tscrpt_reg_AsnC-like"/>
</dbReference>
<dbReference type="RefSeq" id="WP_188732943.1">
    <property type="nucleotide sequence ID" value="NZ_BMLW01000001.1"/>
</dbReference>
<evidence type="ECO:0000313" key="6">
    <source>
        <dbReference type="Proteomes" id="UP000641206"/>
    </source>
</evidence>
<dbReference type="InterPro" id="IPR019885">
    <property type="entry name" value="Tscrpt_reg_HTH_AsnC-type_CS"/>
</dbReference>
<keyword evidence="1" id="KW-0805">Transcription regulation</keyword>
<name>A0ABQ2NPZ6_9BACI</name>
<dbReference type="PROSITE" id="PS50956">
    <property type="entry name" value="HTH_ASNC_2"/>
    <property type="match status" value="1"/>
</dbReference>
<dbReference type="PANTHER" id="PTHR30154:SF34">
    <property type="entry name" value="TRANSCRIPTIONAL REGULATOR AZLB"/>
    <property type="match status" value="1"/>
</dbReference>
<sequence length="153" mass="17390">MKTMDIKIMSMLMLNARASWSQLAAKVGMSGPAIADRVHRLEEKGVIKGYTTLIDPKSVGYEMTAFITLSVNKNIHRAEFLAHVEKLPEIQECHHIAGEDDYMLKVRCKDTRDLDRMISQELRELPGIDKTRTMIVLNSHKDTPIIPMPAEEE</sequence>
<evidence type="ECO:0000256" key="3">
    <source>
        <dbReference type="ARBA" id="ARBA00023163"/>
    </source>
</evidence>
<protein>
    <submittedName>
        <fullName evidence="5">ArsR family transcriptional regulator</fullName>
    </submittedName>
</protein>
<dbReference type="Gene3D" id="3.30.70.920">
    <property type="match status" value="1"/>
</dbReference>
<dbReference type="Pfam" id="PF01037">
    <property type="entry name" value="AsnC_trans_reg"/>
    <property type="match status" value="1"/>
</dbReference>
<evidence type="ECO:0000256" key="1">
    <source>
        <dbReference type="ARBA" id="ARBA00023015"/>
    </source>
</evidence>
<dbReference type="PRINTS" id="PR00033">
    <property type="entry name" value="HTHASNC"/>
</dbReference>
<dbReference type="EMBL" id="BMLW01000001">
    <property type="protein sequence ID" value="GGP07833.1"/>
    <property type="molecule type" value="Genomic_DNA"/>
</dbReference>
<dbReference type="InterPro" id="IPR036388">
    <property type="entry name" value="WH-like_DNA-bd_sf"/>
</dbReference>
<keyword evidence="6" id="KW-1185">Reference proteome</keyword>
<dbReference type="PROSITE" id="PS00519">
    <property type="entry name" value="HTH_ASNC_1"/>
    <property type="match status" value="1"/>
</dbReference>
<dbReference type="InterPro" id="IPR011008">
    <property type="entry name" value="Dimeric_a/b-barrel"/>
</dbReference>
<reference evidence="6" key="1">
    <citation type="journal article" date="2019" name="Int. J. Syst. Evol. Microbiol.">
        <title>The Global Catalogue of Microorganisms (GCM) 10K type strain sequencing project: providing services to taxonomists for standard genome sequencing and annotation.</title>
        <authorList>
            <consortium name="The Broad Institute Genomics Platform"/>
            <consortium name="The Broad Institute Genome Sequencing Center for Infectious Disease"/>
            <person name="Wu L."/>
            <person name="Ma J."/>
        </authorList>
    </citation>
    <scope>NUCLEOTIDE SEQUENCE [LARGE SCALE GENOMIC DNA]</scope>
    <source>
        <strain evidence="6">CGMCC 1.7693</strain>
    </source>
</reference>
<dbReference type="SUPFAM" id="SSF46785">
    <property type="entry name" value="Winged helix' DNA-binding domain"/>
    <property type="match status" value="1"/>
</dbReference>
<dbReference type="Gene3D" id="1.10.10.10">
    <property type="entry name" value="Winged helix-like DNA-binding domain superfamily/Winged helix DNA-binding domain"/>
    <property type="match status" value="1"/>
</dbReference>
<keyword evidence="2" id="KW-0238">DNA-binding</keyword>
<dbReference type="SUPFAM" id="SSF54909">
    <property type="entry name" value="Dimeric alpha+beta barrel"/>
    <property type="match status" value="1"/>
</dbReference>
<dbReference type="InterPro" id="IPR019887">
    <property type="entry name" value="Tscrpt_reg_AsnC/Lrp_C"/>
</dbReference>
<evidence type="ECO:0000256" key="2">
    <source>
        <dbReference type="ARBA" id="ARBA00023125"/>
    </source>
</evidence>